<dbReference type="Proteomes" id="UP000612055">
    <property type="component" value="Unassembled WGS sequence"/>
</dbReference>
<gene>
    <name evidence="2" type="ORF">HYH03_014610</name>
</gene>
<feature type="compositionally biased region" description="Basic residues" evidence="1">
    <location>
        <begin position="574"/>
        <end position="596"/>
    </location>
</feature>
<reference evidence="2" key="1">
    <citation type="journal article" date="2020" name="bioRxiv">
        <title>Comparative genomics of Chlamydomonas.</title>
        <authorList>
            <person name="Craig R.J."/>
            <person name="Hasan A.R."/>
            <person name="Ness R.W."/>
            <person name="Keightley P.D."/>
        </authorList>
    </citation>
    <scope>NUCLEOTIDE SEQUENCE</scope>
    <source>
        <strain evidence="2">CCAP 11/70</strain>
    </source>
</reference>
<feature type="region of interest" description="Disordered" evidence="1">
    <location>
        <begin position="542"/>
        <end position="604"/>
    </location>
</feature>
<keyword evidence="3" id="KW-1185">Reference proteome</keyword>
<proteinExistence type="predicted"/>
<feature type="compositionally biased region" description="Pro residues" evidence="1">
    <location>
        <begin position="548"/>
        <end position="562"/>
    </location>
</feature>
<dbReference type="EMBL" id="JAEHOE010000108">
    <property type="protein sequence ID" value="KAG2486680.1"/>
    <property type="molecule type" value="Genomic_DNA"/>
</dbReference>
<evidence type="ECO:0008006" key="4">
    <source>
        <dbReference type="Google" id="ProtNLM"/>
    </source>
</evidence>
<evidence type="ECO:0000313" key="2">
    <source>
        <dbReference type="EMBL" id="KAG2486680.1"/>
    </source>
</evidence>
<sequence length="604" mass="64045">MLLSTLGSSGQASIWDFAVLDNYGDRMFSLVPGSMNAANFSFGSTLLMGPVEFNAPVLPANSSTVAPELTVVLPQSLLCLRGTTTIINEAQGTFPSVNHTDIVRAPGTACSWVLSYGTTAVDLRIDYSGLAPGDALTVSVDGFGSVARLVNDGNAAGNSSLIYTARLDARNVTLRYVASPDGTVMGRGPVVTWTGVASTTPSPPPDTSVATKMTVRFNHSALIPELPNLPNSRRWQANVYPVNPDNTTAEDPVFVLNDTYATEKNYYTRFQPGVFQILITDALLPSVPLLSVKRRIWTLDSPTARVLWYLDVPLVRVIFRQVYFSSVMVSPGPGFMVNAACLVSVYTSSELLTNASAQPSALDLWDQDFTSLGAAAFSLIPSLPHMVTLSYGPKLLLRGPFTINSPAFSNTSTALVLDYELPQTVLCASGTTTLIHQPKASYPLKDAGTIVYGPAIACAWVIITGQPAVDLTLNYTGLAPGDFLTVTTAAGLVTRLPGAGNDTGVFKARLVTTNVTIRFRAGFDGGAGTPFSMAWEGVGDPAALEPASPSPPPPVAPPPPPVVVCKGAACSPHRPVRPPPRRKSPPPGSRRPKRITRRSEESQG</sequence>
<accession>A0A835XTL8</accession>
<evidence type="ECO:0000313" key="3">
    <source>
        <dbReference type="Proteomes" id="UP000612055"/>
    </source>
</evidence>
<evidence type="ECO:0000256" key="1">
    <source>
        <dbReference type="SAM" id="MobiDB-lite"/>
    </source>
</evidence>
<dbReference type="AlphaFoldDB" id="A0A835XTL8"/>
<name>A0A835XTL8_9CHLO</name>
<dbReference type="OrthoDB" id="548632at2759"/>
<comment type="caution">
    <text evidence="2">The sequence shown here is derived from an EMBL/GenBank/DDBJ whole genome shotgun (WGS) entry which is preliminary data.</text>
</comment>
<protein>
    <recommendedName>
        <fullName evidence="4">CUB domain-containing protein</fullName>
    </recommendedName>
</protein>
<organism evidence="2 3">
    <name type="scientific">Edaphochlamys debaryana</name>
    <dbReference type="NCBI Taxonomy" id="47281"/>
    <lineage>
        <taxon>Eukaryota</taxon>
        <taxon>Viridiplantae</taxon>
        <taxon>Chlorophyta</taxon>
        <taxon>core chlorophytes</taxon>
        <taxon>Chlorophyceae</taxon>
        <taxon>CS clade</taxon>
        <taxon>Chlamydomonadales</taxon>
        <taxon>Chlamydomonadales incertae sedis</taxon>
        <taxon>Edaphochlamys</taxon>
    </lineage>
</organism>